<protein>
    <submittedName>
        <fullName evidence="1">Uncharacterized protein</fullName>
    </submittedName>
</protein>
<comment type="caution">
    <text evidence="1">The sequence shown here is derived from an EMBL/GenBank/DDBJ whole genome shotgun (WGS) entry which is preliminary data.</text>
</comment>
<accession>A0A5R9KJL9</accession>
<dbReference type="Proteomes" id="UP000309788">
    <property type="component" value="Unassembled WGS sequence"/>
</dbReference>
<keyword evidence="2" id="KW-1185">Reference proteome</keyword>
<dbReference type="OrthoDB" id="9893210at2"/>
<reference evidence="1 2" key="1">
    <citation type="submission" date="2019-05" db="EMBL/GenBank/DDBJ databases">
        <authorList>
            <person name="Qu J.-H."/>
        </authorList>
    </citation>
    <scope>NUCLEOTIDE SEQUENCE [LARGE SCALE GENOMIC DNA]</scope>
    <source>
        <strain evidence="1 2">Z12</strain>
    </source>
</reference>
<gene>
    <name evidence="1" type="ORF">FEM55_04455</name>
</gene>
<sequence>MNKLDLVANAIACQRFSTDCATIKKHIHDLQMKNNRLSIVLDGLLEKQRISINRIKNNLNISMAG</sequence>
<evidence type="ECO:0000313" key="2">
    <source>
        <dbReference type="Proteomes" id="UP000309788"/>
    </source>
</evidence>
<dbReference type="RefSeq" id="WP_138280086.1">
    <property type="nucleotide sequence ID" value="NZ_BMGE01000001.1"/>
</dbReference>
<name>A0A5R9KJL9_9BACT</name>
<organism evidence="1 2">
    <name type="scientific">Dyadobacter sediminis</name>
    <dbReference type="NCBI Taxonomy" id="1493691"/>
    <lineage>
        <taxon>Bacteria</taxon>
        <taxon>Pseudomonadati</taxon>
        <taxon>Bacteroidota</taxon>
        <taxon>Cytophagia</taxon>
        <taxon>Cytophagales</taxon>
        <taxon>Spirosomataceae</taxon>
        <taxon>Dyadobacter</taxon>
    </lineage>
</organism>
<proteinExistence type="predicted"/>
<dbReference type="AlphaFoldDB" id="A0A5R9KJL9"/>
<evidence type="ECO:0000313" key="1">
    <source>
        <dbReference type="EMBL" id="TLU96392.1"/>
    </source>
</evidence>
<dbReference type="EMBL" id="VCEI01000011">
    <property type="protein sequence ID" value="TLU96392.1"/>
    <property type="molecule type" value="Genomic_DNA"/>
</dbReference>